<feature type="transmembrane region" description="Helical" evidence="6">
    <location>
        <begin position="108"/>
        <end position="127"/>
    </location>
</feature>
<organism evidence="7 8">
    <name type="scientific">Coprinopsis cinerea (strain Okayama-7 / 130 / ATCC MYA-4618 / FGSC 9003)</name>
    <name type="common">Inky cap fungus</name>
    <name type="synonym">Hormographiella aspergillata</name>
    <dbReference type="NCBI Taxonomy" id="240176"/>
    <lineage>
        <taxon>Eukaryota</taxon>
        <taxon>Fungi</taxon>
        <taxon>Dikarya</taxon>
        <taxon>Basidiomycota</taxon>
        <taxon>Agaricomycotina</taxon>
        <taxon>Agaricomycetes</taxon>
        <taxon>Agaricomycetidae</taxon>
        <taxon>Agaricales</taxon>
        <taxon>Agaricineae</taxon>
        <taxon>Psathyrellaceae</taxon>
        <taxon>Coprinopsis</taxon>
    </lineage>
</organism>
<feature type="region of interest" description="Disordered" evidence="5">
    <location>
        <begin position="1"/>
        <end position="20"/>
    </location>
</feature>
<dbReference type="PANTHER" id="PTHR21389">
    <property type="entry name" value="P53 INDUCED PROTEIN"/>
    <property type="match status" value="1"/>
</dbReference>
<dbReference type="Pfam" id="PF07264">
    <property type="entry name" value="EI24"/>
    <property type="match status" value="1"/>
</dbReference>
<comment type="caution">
    <text evidence="7">The sequence shown here is derived from an EMBL/GenBank/DDBJ whole genome shotgun (WGS) entry which is preliminary data.</text>
</comment>
<keyword evidence="4 6" id="KW-0472">Membrane</keyword>
<gene>
    <name evidence="7" type="ORF">CC1G_13973</name>
</gene>
<evidence type="ECO:0000256" key="5">
    <source>
        <dbReference type="SAM" id="MobiDB-lite"/>
    </source>
</evidence>
<dbReference type="GO" id="GO:0005783">
    <property type="term" value="C:endoplasmic reticulum"/>
    <property type="evidence" value="ECO:0007669"/>
    <property type="project" value="TreeGrafter"/>
</dbReference>
<feature type="transmembrane region" description="Helical" evidence="6">
    <location>
        <begin position="166"/>
        <end position="185"/>
    </location>
</feature>
<dbReference type="OMA" id="CWVDSYY"/>
<keyword evidence="8" id="KW-1185">Reference proteome</keyword>
<dbReference type="AlphaFoldDB" id="D6RKR2"/>
<evidence type="ECO:0000256" key="4">
    <source>
        <dbReference type="ARBA" id="ARBA00023136"/>
    </source>
</evidence>
<feature type="compositionally biased region" description="Low complexity" evidence="5">
    <location>
        <begin position="1"/>
        <end position="15"/>
    </location>
</feature>
<dbReference type="VEuPathDB" id="FungiDB:CC1G_13973"/>
<feature type="transmembrane region" description="Helical" evidence="6">
    <location>
        <begin position="231"/>
        <end position="261"/>
    </location>
</feature>
<dbReference type="Proteomes" id="UP000001861">
    <property type="component" value="Unassembled WGS sequence"/>
</dbReference>
<dbReference type="GeneID" id="9379459"/>
<evidence type="ECO:0000256" key="2">
    <source>
        <dbReference type="ARBA" id="ARBA00022692"/>
    </source>
</evidence>
<dbReference type="OrthoDB" id="266518at2759"/>
<keyword evidence="3 6" id="KW-1133">Transmembrane helix</keyword>
<dbReference type="HOGENOM" id="CLU_046461_0_0_1"/>
<feature type="compositionally biased region" description="Basic and acidic residues" evidence="5">
    <location>
        <begin position="351"/>
        <end position="361"/>
    </location>
</feature>
<dbReference type="EMBL" id="AACS02000002">
    <property type="protein sequence ID" value="EFI28440.1"/>
    <property type="molecule type" value="Genomic_DNA"/>
</dbReference>
<feature type="compositionally biased region" description="Polar residues" evidence="5">
    <location>
        <begin position="368"/>
        <end position="377"/>
    </location>
</feature>
<comment type="subcellular location">
    <subcellularLocation>
        <location evidence="1">Membrane</location>
        <topology evidence="1">Multi-pass membrane protein</topology>
    </subcellularLocation>
</comment>
<feature type="compositionally biased region" description="Gly residues" evidence="5">
    <location>
        <begin position="323"/>
        <end position="335"/>
    </location>
</feature>
<proteinExistence type="predicted"/>
<evidence type="ECO:0000256" key="6">
    <source>
        <dbReference type="SAM" id="Phobius"/>
    </source>
</evidence>
<feature type="region of interest" description="Disordered" evidence="5">
    <location>
        <begin position="323"/>
        <end position="384"/>
    </location>
</feature>
<dbReference type="GO" id="GO:0016236">
    <property type="term" value="P:macroautophagy"/>
    <property type="evidence" value="ECO:0007669"/>
    <property type="project" value="TreeGrafter"/>
</dbReference>
<evidence type="ECO:0000313" key="7">
    <source>
        <dbReference type="EMBL" id="EFI28440.1"/>
    </source>
</evidence>
<dbReference type="InterPro" id="IPR059112">
    <property type="entry name" value="CysZ/EI24"/>
</dbReference>
<protein>
    <submittedName>
        <fullName evidence="7">Uncharacterized protein</fullName>
    </submittedName>
</protein>
<dbReference type="eggNOG" id="KOG3966">
    <property type="taxonomic scope" value="Eukaryota"/>
</dbReference>
<dbReference type="RefSeq" id="XP_002911934.1">
    <property type="nucleotide sequence ID" value="XM_002911888.1"/>
</dbReference>
<feature type="transmembrane region" description="Helical" evidence="6">
    <location>
        <begin position="191"/>
        <end position="210"/>
    </location>
</feature>
<sequence length="384" mass="42925">MSQPYYPAKPQAYYPGPDTRLSSRESYPTFLSVGESLQLQLQWAWCGLYDAFRWNVVFRTVTSDPEIRANVYKSFLLNSLSVVSIYTFELLLEPLVRNQERWLHRNIGWFYHVLWLLPVLGVSFYLNSTWCGIIAKRTYALNYGGRGAAAQPTGYAGMLKALATSAYRIVMVFTSLLVSFGLGIIPYVGPFAGFVFFCWIDAYYCFEFIWISRGMSLARRVRHLEERWAYYLAFGLPATAICMLGRGLASAALFALVYPAYIILAMHSNPRPHDPYNPLPPSTNAPDTIRHPSPFIPIRVPVFALVIWLNDNIVRILSVGGGRPAGSSSTGGGVPGRSRAFSDAAESVEEGEAHELGKIGKDAPPSLPTKSTRQRVTLSRRKVD</sequence>
<dbReference type="InParanoid" id="D6RKR2"/>
<feature type="transmembrane region" description="Helical" evidence="6">
    <location>
        <begin position="75"/>
        <end position="96"/>
    </location>
</feature>
<keyword evidence="2 6" id="KW-0812">Transmembrane</keyword>
<accession>D6RKR2</accession>
<name>D6RKR2_COPC7</name>
<evidence type="ECO:0000256" key="1">
    <source>
        <dbReference type="ARBA" id="ARBA00004141"/>
    </source>
</evidence>
<evidence type="ECO:0000313" key="8">
    <source>
        <dbReference type="Proteomes" id="UP000001861"/>
    </source>
</evidence>
<evidence type="ECO:0000256" key="3">
    <source>
        <dbReference type="ARBA" id="ARBA00022989"/>
    </source>
</evidence>
<dbReference type="KEGG" id="cci:CC1G_13973"/>
<dbReference type="GO" id="GO:0016020">
    <property type="term" value="C:membrane"/>
    <property type="evidence" value="ECO:0007669"/>
    <property type="project" value="UniProtKB-SubCell"/>
</dbReference>
<dbReference type="PANTHER" id="PTHR21389:SF0">
    <property type="entry name" value="ETOPOSIDE-INDUCED PROTEIN 2.4 HOMOLOG"/>
    <property type="match status" value="1"/>
</dbReference>
<reference evidence="7 8" key="1">
    <citation type="journal article" date="2010" name="Proc. Natl. Acad. Sci. U.S.A.">
        <title>Insights into evolution of multicellular fungi from the assembled chromosomes of the mushroom Coprinopsis cinerea (Coprinus cinereus).</title>
        <authorList>
            <person name="Stajich J.E."/>
            <person name="Wilke S.K."/>
            <person name="Ahren D."/>
            <person name="Au C.H."/>
            <person name="Birren B.W."/>
            <person name="Borodovsky M."/>
            <person name="Burns C."/>
            <person name="Canback B."/>
            <person name="Casselton L.A."/>
            <person name="Cheng C.K."/>
            <person name="Deng J."/>
            <person name="Dietrich F.S."/>
            <person name="Fargo D.C."/>
            <person name="Farman M.L."/>
            <person name="Gathman A.C."/>
            <person name="Goldberg J."/>
            <person name="Guigo R."/>
            <person name="Hoegger P.J."/>
            <person name="Hooker J.B."/>
            <person name="Huggins A."/>
            <person name="James T.Y."/>
            <person name="Kamada T."/>
            <person name="Kilaru S."/>
            <person name="Kodira C."/>
            <person name="Kues U."/>
            <person name="Kupfer D."/>
            <person name="Kwan H.S."/>
            <person name="Lomsadze A."/>
            <person name="Li W."/>
            <person name="Lilly W.W."/>
            <person name="Ma L.J."/>
            <person name="Mackey A.J."/>
            <person name="Manning G."/>
            <person name="Martin F."/>
            <person name="Muraguchi H."/>
            <person name="Natvig D.O."/>
            <person name="Palmerini H."/>
            <person name="Ramesh M.A."/>
            <person name="Rehmeyer C.J."/>
            <person name="Roe B.A."/>
            <person name="Shenoy N."/>
            <person name="Stanke M."/>
            <person name="Ter-Hovhannisyan V."/>
            <person name="Tunlid A."/>
            <person name="Velagapudi R."/>
            <person name="Vision T.J."/>
            <person name="Zeng Q."/>
            <person name="Zolan M.E."/>
            <person name="Pukkila P.J."/>
        </authorList>
    </citation>
    <scope>NUCLEOTIDE SEQUENCE [LARGE SCALE GENOMIC DNA]</scope>
    <source>
        <strain evidence="8">Okayama-7 / 130 / ATCC MYA-4618 / FGSC 9003</strain>
    </source>
</reference>